<dbReference type="Gene3D" id="3.50.50.60">
    <property type="entry name" value="FAD/NAD(P)-binding domain"/>
    <property type="match status" value="1"/>
</dbReference>
<dbReference type="EMBL" id="NESQ01000037">
    <property type="protein sequence ID" value="PUU81909.1"/>
    <property type="molecule type" value="Genomic_DNA"/>
</dbReference>
<dbReference type="OrthoDB" id="10029326at2759"/>
<feature type="domain" description="FAD-binding" evidence="6">
    <location>
        <begin position="6"/>
        <end position="169"/>
    </location>
</feature>
<evidence type="ECO:0000256" key="3">
    <source>
        <dbReference type="ARBA" id="ARBA00022827"/>
    </source>
</evidence>
<evidence type="ECO:0000259" key="6">
    <source>
        <dbReference type="Pfam" id="PF01494"/>
    </source>
</evidence>
<organism evidence="7 8">
    <name type="scientific">Tuber borchii</name>
    <name type="common">White truffle</name>
    <dbReference type="NCBI Taxonomy" id="42251"/>
    <lineage>
        <taxon>Eukaryota</taxon>
        <taxon>Fungi</taxon>
        <taxon>Dikarya</taxon>
        <taxon>Ascomycota</taxon>
        <taxon>Pezizomycotina</taxon>
        <taxon>Pezizomycetes</taxon>
        <taxon>Pezizales</taxon>
        <taxon>Tuberaceae</taxon>
        <taxon>Tuber</taxon>
    </lineage>
</organism>
<feature type="transmembrane region" description="Helical" evidence="5">
    <location>
        <begin position="445"/>
        <end position="465"/>
    </location>
</feature>
<keyword evidence="4" id="KW-0560">Oxidoreductase</keyword>
<dbReference type="InterPro" id="IPR050562">
    <property type="entry name" value="FAD_mOase_fung"/>
</dbReference>
<dbReference type="Proteomes" id="UP000244722">
    <property type="component" value="Unassembled WGS sequence"/>
</dbReference>
<feature type="transmembrane region" description="Helical" evidence="5">
    <location>
        <begin position="759"/>
        <end position="785"/>
    </location>
</feature>
<keyword evidence="8" id="KW-1185">Reference proteome</keyword>
<dbReference type="InterPro" id="IPR002938">
    <property type="entry name" value="FAD-bd"/>
</dbReference>
<evidence type="ECO:0000256" key="2">
    <source>
        <dbReference type="ARBA" id="ARBA00022630"/>
    </source>
</evidence>
<evidence type="ECO:0000256" key="1">
    <source>
        <dbReference type="ARBA" id="ARBA00007992"/>
    </source>
</evidence>
<evidence type="ECO:0000256" key="5">
    <source>
        <dbReference type="SAM" id="Phobius"/>
    </source>
</evidence>
<feature type="transmembrane region" description="Helical" evidence="5">
    <location>
        <begin position="530"/>
        <end position="548"/>
    </location>
</feature>
<dbReference type="PRINTS" id="PR00420">
    <property type="entry name" value="RNGMNOXGNASE"/>
</dbReference>
<evidence type="ECO:0000313" key="7">
    <source>
        <dbReference type="EMBL" id="PUU81909.1"/>
    </source>
</evidence>
<dbReference type="AlphaFoldDB" id="A0A2T7A2F8"/>
<comment type="similarity">
    <text evidence="1">Belongs to the paxM FAD-dependent monooxygenase family.</text>
</comment>
<dbReference type="Pfam" id="PF01494">
    <property type="entry name" value="FAD_binding_3"/>
    <property type="match status" value="2"/>
</dbReference>
<keyword evidence="5" id="KW-0472">Membrane</keyword>
<evidence type="ECO:0000313" key="8">
    <source>
        <dbReference type="Proteomes" id="UP000244722"/>
    </source>
</evidence>
<feature type="transmembrane region" description="Helical" evidence="5">
    <location>
        <begin position="731"/>
        <end position="747"/>
    </location>
</feature>
<protein>
    <recommendedName>
        <fullName evidence="6">FAD-binding domain-containing protein</fullName>
    </recommendedName>
</protein>
<dbReference type="GO" id="GO:0004497">
    <property type="term" value="F:monooxygenase activity"/>
    <property type="evidence" value="ECO:0007669"/>
    <property type="project" value="InterPro"/>
</dbReference>
<reference evidence="7 8" key="1">
    <citation type="submission" date="2017-04" db="EMBL/GenBank/DDBJ databases">
        <title>Draft genome sequence of Tuber borchii Vittad., a whitish edible truffle.</title>
        <authorList>
            <consortium name="DOE Joint Genome Institute"/>
            <person name="Murat C."/>
            <person name="Kuo A."/>
            <person name="Barry K.W."/>
            <person name="Clum A."/>
            <person name="Dockter R.B."/>
            <person name="Fauchery L."/>
            <person name="Iotti M."/>
            <person name="Kohler A."/>
            <person name="Labutti K."/>
            <person name="Lindquist E.A."/>
            <person name="Lipzen A."/>
            <person name="Ohm R.A."/>
            <person name="Wang M."/>
            <person name="Grigoriev I.V."/>
            <person name="Zambonelli A."/>
            <person name="Martin F.M."/>
        </authorList>
    </citation>
    <scope>NUCLEOTIDE SEQUENCE [LARGE SCALE GENOMIC DNA]</scope>
    <source>
        <strain evidence="7 8">Tbo3840</strain>
    </source>
</reference>
<name>A0A2T7A2F8_TUBBO</name>
<comment type="caution">
    <text evidence="7">The sequence shown here is derived from an EMBL/GenBank/DDBJ whole genome shotgun (WGS) entry which is preliminary data.</text>
</comment>
<proteinExistence type="inferred from homology"/>
<keyword evidence="5" id="KW-1133">Transmembrane helix</keyword>
<dbReference type="PANTHER" id="PTHR47356">
    <property type="entry name" value="FAD-DEPENDENT MONOOXYGENASE ASQG-RELATED"/>
    <property type="match status" value="1"/>
</dbReference>
<keyword evidence="5" id="KW-0812">Transmembrane</keyword>
<accession>A0A2T7A2F8</accession>
<dbReference type="PANTHER" id="PTHR47356:SF2">
    <property type="entry name" value="FAD-BINDING DOMAIN-CONTAINING PROTEIN-RELATED"/>
    <property type="match status" value="1"/>
</dbReference>
<gene>
    <name evidence="7" type="ORF">B9Z19DRAFT_1076261</name>
</gene>
<dbReference type="STRING" id="42251.A0A2T7A2F8"/>
<dbReference type="InterPro" id="IPR036188">
    <property type="entry name" value="FAD/NAD-bd_sf"/>
</dbReference>
<feature type="transmembrane region" description="Helical" evidence="5">
    <location>
        <begin position="637"/>
        <end position="654"/>
    </location>
</feature>
<dbReference type="SUPFAM" id="SSF51905">
    <property type="entry name" value="FAD/NAD(P)-binding domain"/>
    <property type="match status" value="1"/>
</dbReference>
<feature type="transmembrane region" description="Helical" evidence="5">
    <location>
        <begin position="606"/>
        <end position="625"/>
    </location>
</feature>
<evidence type="ECO:0000256" key="4">
    <source>
        <dbReference type="ARBA" id="ARBA00023002"/>
    </source>
</evidence>
<keyword evidence="3" id="KW-0274">FAD</keyword>
<feature type="transmembrane region" description="Helical" evidence="5">
    <location>
        <begin position="675"/>
        <end position="696"/>
    </location>
</feature>
<dbReference type="GO" id="GO:0071949">
    <property type="term" value="F:FAD binding"/>
    <property type="evidence" value="ECO:0007669"/>
    <property type="project" value="InterPro"/>
</dbReference>
<sequence length="792" mass="87370">MSQPFKVIIVGGGVGGLALALTLAKAGIDYVLLEAHPDIAPDAGASIAVSSSGARTLDQIGGVLEDLLAISTPVRELCARDIEGKPMYTHNLFRSIDRYGYQVGFLPRQDLLALFYKHVPEKSKILPGKRVAKVVHSDTGVRVITKDGEEFVGDIVVGMDGVHSVIRQEMWALADKLSPGLITDKEKQDTLSAEYCTVVGLATPHPGLENDYGHVPHNHGRSAGIIAGYGGRVFWFLFEKLDKVYKLPNIPKLTAEDGRKIAERRLEDPVTEDVKFGELWDRTTSYVTVPMEEGCFEHWHYKRMIVLGDAAHKFTINLGLGANAAIESATALTNGLYHALKAHPEGLSTEMIDKVFKDVQAQRKSAIEFIDGITAESTRMQAWATKTMELTTKYFVKYLLGEDYIWELQADVLIRAERLDFLPDSDKGAIPMVYSPRYPNKRAKLITGLAFTLPALALLGCYLGVRSSALVPAEVNEKISRAAAETGIPSFGIYSSGRFGLAKIFTSCFSSLWDSLTDGSDKQLDYRLKIVTAQTALGLFPILTIMIVESLRRGNFLTFSKIPTFWGFLYQIFPISIVLPVYFFFHAYQITPARYYEKNFISIPMAYAKSLIPTLIISFLIPTSITLFREQSLRASIALWLPFPIYTAIVHQILKSFFTTPALTTKNADLPYIRGAYLLSFGVSASAHLYALYIAITTGDSSSIAARLAPGAPPTHNSFVETGLDIVRSEYLVAFAAGLAWVLVLLNDMKRFRKTVAGWLELLGYIAAASVIFGPAATVLAAYAWREELLRV</sequence>
<feature type="transmembrane region" description="Helical" evidence="5">
    <location>
        <begin position="568"/>
        <end position="585"/>
    </location>
</feature>
<feature type="domain" description="FAD-binding" evidence="6">
    <location>
        <begin position="258"/>
        <end position="349"/>
    </location>
</feature>
<keyword evidence="2" id="KW-0285">Flavoprotein</keyword>